<keyword evidence="3 6" id="KW-0812">Transmembrane</keyword>
<organism evidence="8 9">
    <name type="scientific">Rhodohalobacter mucosus</name>
    <dbReference type="NCBI Taxonomy" id="2079485"/>
    <lineage>
        <taxon>Bacteria</taxon>
        <taxon>Pseudomonadati</taxon>
        <taxon>Balneolota</taxon>
        <taxon>Balneolia</taxon>
        <taxon>Balneolales</taxon>
        <taxon>Balneolaceae</taxon>
        <taxon>Rhodohalobacter</taxon>
    </lineage>
</organism>
<dbReference type="PANTHER" id="PTHR33885">
    <property type="entry name" value="PHAGE SHOCK PROTEIN C"/>
    <property type="match status" value="1"/>
</dbReference>
<evidence type="ECO:0000256" key="2">
    <source>
        <dbReference type="ARBA" id="ARBA00022475"/>
    </source>
</evidence>
<dbReference type="EMBL" id="QGGB01000003">
    <property type="protein sequence ID" value="PWN07574.1"/>
    <property type="molecule type" value="Genomic_DNA"/>
</dbReference>
<feature type="transmembrane region" description="Helical" evidence="6">
    <location>
        <begin position="72"/>
        <end position="95"/>
    </location>
</feature>
<evidence type="ECO:0000313" key="8">
    <source>
        <dbReference type="EMBL" id="PWN07574.1"/>
    </source>
</evidence>
<dbReference type="OrthoDB" id="5772680at2"/>
<evidence type="ECO:0000256" key="5">
    <source>
        <dbReference type="ARBA" id="ARBA00023136"/>
    </source>
</evidence>
<comment type="caution">
    <text evidence="8">The sequence shown here is derived from an EMBL/GenBank/DDBJ whole genome shotgun (WGS) entry which is preliminary data.</text>
</comment>
<keyword evidence="9" id="KW-1185">Reference proteome</keyword>
<evidence type="ECO:0000256" key="1">
    <source>
        <dbReference type="ARBA" id="ARBA00004162"/>
    </source>
</evidence>
<evidence type="ECO:0000256" key="4">
    <source>
        <dbReference type="ARBA" id="ARBA00022989"/>
    </source>
</evidence>
<gene>
    <name evidence="8" type="ORF">DDZ15_04775</name>
</gene>
<dbReference type="RefSeq" id="WP_109645419.1">
    <property type="nucleotide sequence ID" value="NZ_QGGB01000003.1"/>
</dbReference>
<dbReference type="Proteomes" id="UP000245533">
    <property type="component" value="Unassembled WGS sequence"/>
</dbReference>
<feature type="transmembrane region" description="Helical" evidence="6">
    <location>
        <begin position="190"/>
        <end position="214"/>
    </location>
</feature>
<proteinExistence type="predicted"/>
<dbReference type="Pfam" id="PF04024">
    <property type="entry name" value="PspC"/>
    <property type="match status" value="1"/>
</dbReference>
<dbReference type="PANTHER" id="PTHR33885:SF3">
    <property type="entry name" value="PHAGE SHOCK PROTEIN C"/>
    <property type="match status" value="1"/>
</dbReference>
<dbReference type="InterPro" id="IPR007168">
    <property type="entry name" value="Phageshock_PspC_N"/>
</dbReference>
<dbReference type="GO" id="GO:0005886">
    <property type="term" value="C:plasma membrane"/>
    <property type="evidence" value="ECO:0007669"/>
    <property type="project" value="UniProtKB-SubCell"/>
</dbReference>
<protein>
    <recommendedName>
        <fullName evidence="7">Phage shock protein PspC N-terminal domain-containing protein</fullName>
    </recommendedName>
</protein>
<feature type="transmembrane region" description="Helical" evidence="6">
    <location>
        <begin position="36"/>
        <end position="60"/>
    </location>
</feature>
<reference evidence="8 9" key="1">
    <citation type="submission" date="2018-05" db="EMBL/GenBank/DDBJ databases">
        <title>Rhodohalobacter halophilus gen. nov., sp. nov., a moderately halophilic member of the family Balneolaceae.</title>
        <authorList>
            <person name="Liu Z.-W."/>
        </authorList>
    </citation>
    <scope>NUCLEOTIDE SEQUENCE [LARGE SCALE GENOMIC DNA]</scope>
    <source>
        <strain evidence="8 9">8A47</strain>
    </source>
</reference>
<evidence type="ECO:0000256" key="3">
    <source>
        <dbReference type="ARBA" id="ARBA00022692"/>
    </source>
</evidence>
<keyword evidence="4 6" id="KW-1133">Transmembrane helix</keyword>
<evidence type="ECO:0000256" key="6">
    <source>
        <dbReference type="SAM" id="Phobius"/>
    </source>
</evidence>
<feature type="domain" description="Phage shock protein PspC N-terminal" evidence="7">
    <location>
        <begin position="159"/>
        <end position="217"/>
    </location>
</feature>
<sequence length="226" mass="25262">MSTKQMESTVNISDRELQGTLQEFLEENEKKTKKSIWNISTISGLAFVITAFSFIGHSIATDIIGLQAIPGVYTLMGFLPYLAGAMLGISILTMFKSSGNKEKKIEREEKMRVQETYDKLDAFLYTEKEQKKKKKRNYRRTASAAATSAFDKVSVQTSQKLYKSRTDSYISGVCGGLAKYLGISSTVIRVIFLAALFLGYGSFFLVYIALAIVMPKEPISLMDDFN</sequence>
<evidence type="ECO:0000313" key="9">
    <source>
        <dbReference type="Proteomes" id="UP000245533"/>
    </source>
</evidence>
<evidence type="ECO:0000259" key="7">
    <source>
        <dbReference type="Pfam" id="PF04024"/>
    </source>
</evidence>
<keyword evidence="2" id="KW-1003">Cell membrane</keyword>
<keyword evidence="5 6" id="KW-0472">Membrane</keyword>
<name>A0A316TXY8_9BACT</name>
<dbReference type="AlphaFoldDB" id="A0A316TXY8"/>
<comment type="subcellular location">
    <subcellularLocation>
        <location evidence="1">Cell membrane</location>
        <topology evidence="1">Single-pass membrane protein</topology>
    </subcellularLocation>
</comment>
<dbReference type="InterPro" id="IPR052027">
    <property type="entry name" value="PspC"/>
</dbReference>
<accession>A0A316TXY8</accession>